<accession>A0A392NP22</accession>
<dbReference type="EMBL" id="LXQA010044310">
    <property type="protein sequence ID" value="MCI00816.1"/>
    <property type="molecule type" value="Genomic_DNA"/>
</dbReference>
<name>A0A392NP22_9FABA</name>
<dbReference type="AlphaFoldDB" id="A0A392NP22"/>
<keyword evidence="2" id="KW-1185">Reference proteome</keyword>
<sequence>MASPDKLSYSIVQLVADPLVGGGNIFLVESEGDLLLVHAYECLCIDLNDPLRIERFPSMLSCIERFPM</sequence>
<comment type="caution">
    <text evidence="1">The sequence shown here is derived from an EMBL/GenBank/DDBJ whole genome shotgun (WGS) entry which is preliminary data.</text>
</comment>
<organism evidence="1 2">
    <name type="scientific">Trifolium medium</name>
    <dbReference type="NCBI Taxonomy" id="97028"/>
    <lineage>
        <taxon>Eukaryota</taxon>
        <taxon>Viridiplantae</taxon>
        <taxon>Streptophyta</taxon>
        <taxon>Embryophyta</taxon>
        <taxon>Tracheophyta</taxon>
        <taxon>Spermatophyta</taxon>
        <taxon>Magnoliopsida</taxon>
        <taxon>eudicotyledons</taxon>
        <taxon>Gunneridae</taxon>
        <taxon>Pentapetalae</taxon>
        <taxon>rosids</taxon>
        <taxon>fabids</taxon>
        <taxon>Fabales</taxon>
        <taxon>Fabaceae</taxon>
        <taxon>Papilionoideae</taxon>
        <taxon>50 kb inversion clade</taxon>
        <taxon>NPAAA clade</taxon>
        <taxon>Hologalegina</taxon>
        <taxon>IRL clade</taxon>
        <taxon>Trifolieae</taxon>
        <taxon>Trifolium</taxon>
    </lineage>
</organism>
<reference evidence="1 2" key="1">
    <citation type="journal article" date="2018" name="Front. Plant Sci.">
        <title>Red Clover (Trifolium pratense) and Zigzag Clover (T. medium) - A Picture of Genomic Similarities and Differences.</title>
        <authorList>
            <person name="Dluhosova J."/>
            <person name="Istvanek J."/>
            <person name="Nedelnik J."/>
            <person name="Repkova J."/>
        </authorList>
    </citation>
    <scope>NUCLEOTIDE SEQUENCE [LARGE SCALE GENOMIC DNA]</scope>
    <source>
        <strain evidence="2">cv. 10/8</strain>
        <tissue evidence="1">Leaf</tissue>
    </source>
</reference>
<dbReference type="Proteomes" id="UP000265520">
    <property type="component" value="Unassembled WGS sequence"/>
</dbReference>
<evidence type="ECO:0000313" key="2">
    <source>
        <dbReference type="Proteomes" id="UP000265520"/>
    </source>
</evidence>
<proteinExistence type="predicted"/>
<evidence type="ECO:0000313" key="1">
    <source>
        <dbReference type="EMBL" id="MCI00816.1"/>
    </source>
</evidence>
<protein>
    <submittedName>
        <fullName evidence="1">F-box protein</fullName>
    </submittedName>
</protein>